<evidence type="ECO:0000259" key="8">
    <source>
        <dbReference type="PROSITE" id="PS50928"/>
    </source>
</evidence>
<dbReference type="InterPro" id="IPR035906">
    <property type="entry name" value="MetI-like_sf"/>
</dbReference>
<evidence type="ECO:0000256" key="4">
    <source>
        <dbReference type="ARBA" id="ARBA00022692"/>
    </source>
</evidence>
<gene>
    <name evidence="9" type="ORF">M670_01100</name>
</gene>
<feature type="transmembrane region" description="Helical" evidence="7">
    <location>
        <begin position="161"/>
        <end position="185"/>
    </location>
</feature>
<dbReference type="PROSITE" id="PS50928">
    <property type="entry name" value="ABC_TM1"/>
    <property type="match status" value="1"/>
</dbReference>
<keyword evidence="5 7" id="KW-1133">Transmembrane helix</keyword>
<evidence type="ECO:0000313" key="9">
    <source>
        <dbReference type="EMBL" id="KEF39337.1"/>
    </source>
</evidence>
<feature type="domain" description="ABC transmembrane type-1" evidence="8">
    <location>
        <begin position="55"/>
        <end position="235"/>
    </location>
</feature>
<dbReference type="AlphaFoldDB" id="A0A072NQ09"/>
<dbReference type="EMBL" id="JJRY01000003">
    <property type="protein sequence ID" value="KEF39337.1"/>
    <property type="molecule type" value="Genomic_DNA"/>
</dbReference>
<dbReference type="Proteomes" id="UP000027936">
    <property type="component" value="Unassembled WGS sequence"/>
</dbReference>
<evidence type="ECO:0000256" key="1">
    <source>
        <dbReference type="ARBA" id="ARBA00004651"/>
    </source>
</evidence>
<keyword evidence="4 7" id="KW-0812">Transmembrane</keyword>
<dbReference type="OrthoDB" id="9796361at2"/>
<feature type="transmembrane region" description="Helical" evidence="7">
    <location>
        <begin position="120"/>
        <end position="140"/>
    </location>
</feature>
<dbReference type="PANTHER" id="PTHR30151">
    <property type="entry name" value="ALKANE SULFONATE ABC TRANSPORTER-RELATED, MEMBRANE SUBUNIT"/>
    <property type="match status" value="1"/>
</dbReference>
<evidence type="ECO:0000256" key="3">
    <source>
        <dbReference type="ARBA" id="ARBA00022475"/>
    </source>
</evidence>
<feature type="transmembrane region" description="Helical" evidence="7">
    <location>
        <begin position="93"/>
        <end position="114"/>
    </location>
</feature>
<dbReference type="Pfam" id="PF00528">
    <property type="entry name" value="BPD_transp_1"/>
    <property type="match status" value="1"/>
</dbReference>
<dbReference type="SUPFAM" id="SSF161098">
    <property type="entry name" value="MetI-like"/>
    <property type="match status" value="1"/>
</dbReference>
<feature type="transmembrane region" description="Helical" evidence="7">
    <location>
        <begin position="7"/>
        <end position="25"/>
    </location>
</feature>
<keyword evidence="6 7" id="KW-0472">Membrane</keyword>
<comment type="similarity">
    <text evidence="7">Belongs to the binding-protein-dependent transport system permease family.</text>
</comment>
<comment type="subcellular location">
    <subcellularLocation>
        <location evidence="1 7">Cell membrane</location>
        <topology evidence="1 7">Multi-pass membrane protein</topology>
    </subcellularLocation>
</comment>
<dbReference type="RefSeq" id="WP_035193920.1">
    <property type="nucleotide sequence ID" value="NZ_JJRY01000003.1"/>
</dbReference>
<keyword evidence="2 7" id="KW-0813">Transport</keyword>
<organism evidence="9 10">
    <name type="scientific">Schinkia azotoformans MEV2011</name>
    <dbReference type="NCBI Taxonomy" id="1348973"/>
    <lineage>
        <taxon>Bacteria</taxon>
        <taxon>Bacillati</taxon>
        <taxon>Bacillota</taxon>
        <taxon>Bacilli</taxon>
        <taxon>Bacillales</taxon>
        <taxon>Bacillaceae</taxon>
        <taxon>Calidifontibacillus/Schinkia group</taxon>
        <taxon>Schinkia</taxon>
    </lineage>
</organism>
<evidence type="ECO:0000313" key="10">
    <source>
        <dbReference type="Proteomes" id="UP000027936"/>
    </source>
</evidence>
<dbReference type="CDD" id="cd06261">
    <property type="entry name" value="TM_PBP2"/>
    <property type="match status" value="1"/>
</dbReference>
<dbReference type="InterPro" id="IPR000515">
    <property type="entry name" value="MetI-like"/>
</dbReference>
<evidence type="ECO:0000256" key="2">
    <source>
        <dbReference type="ARBA" id="ARBA00022448"/>
    </source>
</evidence>
<accession>A0A072NQ09</accession>
<evidence type="ECO:0000256" key="6">
    <source>
        <dbReference type="ARBA" id="ARBA00023136"/>
    </source>
</evidence>
<evidence type="ECO:0000256" key="7">
    <source>
        <dbReference type="RuleBase" id="RU363032"/>
    </source>
</evidence>
<feature type="transmembrane region" description="Helical" evidence="7">
    <location>
        <begin position="216"/>
        <end position="236"/>
    </location>
</feature>
<dbReference type="PANTHER" id="PTHR30151:SF0">
    <property type="entry name" value="ABC TRANSPORTER PERMEASE PROTEIN MJ0413-RELATED"/>
    <property type="match status" value="1"/>
</dbReference>
<comment type="caution">
    <text evidence="9">The sequence shown here is derived from an EMBL/GenBank/DDBJ whole genome shotgun (WGS) entry which is preliminary data.</text>
</comment>
<name>A0A072NQ09_SCHAZ</name>
<evidence type="ECO:0000256" key="5">
    <source>
        <dbReference type="ARBA" id="ARBA00022989"/>
    </source>
</evidence>
<dbReference type="GO" id="GO:0055085">
    <property type="term" value="P:transmembrane transport"/>
    <property type="evidence" value="ECO:0007669"/>
    <property type="project" value="InterPro"/>
</dbReference>
<protein>
    <submittedName>
        <fullName evidence="9">ABC-type nitrate/sulfonate/bicarbonate transport system, permease component</fullName>
    </submittedName>
</protein>
<feature type="transmembrane region" description="Helical" evidence="7">
    <location>
        <begin position="62"/>
        <end position="81"/>
    </location>
</feature>
<proteinExistence type="inferred from homology"/>
<sequence>MRLAIKRIVFFIVLFGIWELVVRLFNIPKVLMPAPTDVVLSLQESLADGSLLHDLRASFTRLLIGLVIALIIGVLLGVFLAKSKTADETLGAFILALQSIPSIVWLPLAIMWFGLNEKSVIFIVVLGATIVMTINMRIGIKNVSPLYIKAAQTMGSNGLDLFFRVAFPASIPYVVTGVRLAWAFAWRALMAGELLSTGPGLGYTLKFASDFGRMDIVLGIMVVIGVIGVTVDLIVFQRIEKRVMTKWGLVERNG</sequence>
<reference evidence="9 10" key="1">
    <citation type="submission" date="2014-04" db="EMBL/GenBank/DDBJ databases">
        <title>Draft genome sequence of Bacillus azotoformans MEV2011, a (co-) denitrifying strain unable to grow in the presence of oxygen.</title>
        <authorList>
            <person name="Nielsen M."/>
            <person name="Schreiber L."/>
            <person name="Finster K."/>
            <person name="Schramm A."/>
        </authorList>
    </citation>
    <scope>NUCLEOTIDE SEQUENCE [LARGE SCALE GENOMIC DNA]</scope>
    <source>
        <strain evidence="9 10">MEV2011</strain>
    </source>
</reference>
<dbReference type="GO" id="GO:0005886">
    <property type="term" value="C:plasma membrane"/>
    <property type="evidence" value="ECO:0007669"/>
    <property type="project" value="UniProtKB-SubCell"/>
</dbReference>
<keyword evidence="3" id="KW-1003">Cell membrane</keyword>
<dbReference type="Gene3D" id="1.10.3720.10">
    <property type="entry name" value="MetI-like"/>
    <property type="match status" value="1"/>
</dbReference>
<dbReference type="PATRIC" id="fig|1348973.3.peg.1072"/>